<keyword evidence="2" id="KW-1185">Reference proteome</keyword>
<organism evidence="1 2">
    <name type="scientific">Macrosiphum euphorbiae</name>
    <name type="common">potato aphid</name>
    <dbReference type="NCBI Taxonomy" id="13131"/>
    <lineage>
        <taxon>Eukaryota</taxon>
        <taxon>Metazoa</taxon>
        <taxon>Ecdysozoa</taxon>
        <taxon>Arthropoda</taxon>
        <taxon>Hexapoda</taxon>
        <taxon>Insecta</taxon>
        <taxon>Pterygota</taxon>
        <taxon>Neoptera</taxon>
        <taxon>Paraneoptera</taxon>
        <taxon>Hemiptera</taxon>
        <taxon>Sternorrhyncha</taxon>
        <taxon>Aphidomorpha</taxon>
        <taxon>Aphidoidea</taxon>
        <taxon>Aphididae</taxon>
        <taxon>Macrosiphini</taxon>
        <taxon>Macrosiphum</taxon>
    </lineage>
</organism>
<proteinExistence type="predicted"/>
<evidence type="ECO:0000313" key="2">
    <source>
        <dbReference type="Proteomes" id="UP001160148"/>
    </source>
</evidence>
<accession>A0AAV0WB53</accession>
<dbReference type="Proteomes" id="UP001160148">
    <property type="component" value="Unassembled WGS sequence"/>
</dbReference>
<evidence type="ECO:0000313" key="1">
    <source>
        <dbReference type="EMBL" id="CAI6353018.1"/>
    </source>
</evidence>
<gene>
    <name evidence="1" type="ORF">MEUPH1_LOCUS9192</name>
</gene>
<protein>
    <submittedName>
        <fullName evidence="1">Uncharacterized protein</fullName>
    </submittedName>
</protein>
<sequence>MHKRPSLHPLSDSQNILHYEAVAKSEIFDNSMKKQFQTPENKTQIDELVKNAIEEHFKLPYTKSVFSLLMKCNTP</sequence>
<dbReference type="EMBL" id="CARXXK010000002">
    <property type="protein sequence ID" value="CAI6353018.1"/>
    <property type="molecule type" value="Genomic_DNA"/>
</dbReference>
<comment type="caution">
    <text evidence="1">The sequence shown here is derived from an EMBL/GenBank/DDBJ whole genome shotgun (WGS) entry which is preliminary data.</text>
</comment>
<reference evidence="1 2" key="1">
    <citation type="submission" date="2023-01" db="EMBL/GenBank/DDBJ databases">
        <authorList>
            <person name="Whitehead M."/>
        </authorList>
    </citation>
    <scope>NUCLEOTIDE SEQUENCE [LARGE SCALE GENOMIC DNA]</scope>
</reference>
<dbReference type="AlphaFoldDB" id="A0AAV0WB53"/>
<name>A0AAV0WB53_9HEMI</name>